<dbReference type="NCBIfam" id="TIGR02595">
    <property type="entry name" value="PEP_CTERM"/>
    <property type="match status" value="1"/>
</dbReference>
<evidence type="ECO:0000313" key="2">
    <source>
        <dbReference type="EMBL" id="MDC8770443.1"/>
    </source>
</evidence>
<organism evidence="2 3">
    <name type="scientific">Roseateles albus</name>
    <dbReference type="NCBI Taxonomy" id="2987525"/>
    <lineage>
        <taxon>Bacteria</taxon>
        <taxon>Pseudomonadati</taxon>
        <taxon>Pseudomonadota</taxon>
        <taxon>Betaproteobacteria</taxon>
        <taxon>Burkholderiales</taxon>
        <taxon>Sphaerotilaceae</taxon>
        <taxon>Roseateles</taxon>
    </lineage>
</organism>
<accession>A0ABT5K942</accession>
<evidence type="ECO:0000256" key="1">
    <source>
        <dbReference type="SAM" id="SignalP"/>
    </source>
</evidence>
<dbReference type="RefSeq" id="WP_273598881.1">
    <property type="nucleotide sequence ID" value="NZ_JAQQXT010000001.1"/>
</dbReference>
<feature type="chain" id="PRO_5046312082" evidence="1">
    <location>
        <begin position="24"/>
        <end position="224"/>
    </location>
</feature>
<proteinExistence type="predicted"/>
<keyword evidence="1" id="KW-0732">Signal</keyword>
<dbReference type="Proteomes" id="UP001221189">
    <property type="component" value="Unassembled WGS sequence"/>
</dbReference>
<feature type="signal peptide" evidence="1">
    <location>
        <begin position="1"/>
        <end position="23"/>
    </location>
</feature>
<sequence length="224" mass="23781">MKLSALLASLTLLTAFAPVGAHATAYETNLIASSDAESGTSAWNAIDTISMFQTVAYADPLFLYPDTAHGAMHFAGSSSALSAGWQQVDVSDKAADIDGGRVAFKLDAYLGGVGNQEDNTLLYVSFLDASGIEINHTELGPNYVDLRDYYTVLAAFHTNGFVPEQTRAIRFDLSMEGPDGNSSGAYADNLHFSLTTPAVPEPQSYALMLAGLFAVGAVARRRAR</sequence>
<protein>
    <submittedName>
        <fullName evidence="2">PEP-CTERM sorting domain-containing protein</fullName>
    </submittedName>
</protein>
<keyword evidence="3" id="KW-1185">Reference proteome</keyword>
<name>A0ABT5K942_9BURK</name>
<comment type="caution">
    <text evidence="2">The sequence shown here is derived from an EMBL/GenBank/DDBJ whole genome shotgun (WGS) entry which is preliminary data.</text>
</comment>
<dbReference type="InterPro" id="IPR013424">
    <property type="entry name" value="Ice-binding_C"/>
</dbReference>
<reference evidence="2 3" key="1">
    <citation type="submission" date="2022-10" db="EMBL/GenBank/DDBJ databases">
        <title>Paucibacter sp. hw1 Genome sequencing.</title>
        <authorList>
            <person name="Park S."/>
        </authorList>
    </citation>
    <scope>NUCLEOTIDE SEQUENCE [LARGE SCALE GENOMIC DNA]</scope>
    <source>
        <strain evidence="3">hw1</strain>
    </source>
</reference>
<evidence type="ECO:0000313" key="3">
    <source>
        <dbReference type="Proteomes" id="UP001221189"/>
    </source>
</evidence>
<dbReference type="EMBL" id="JAQQXT010000001">
    <property type="protein sequence ID" value="MDC8770443.1"/>
    <property type="molecule type" value="Genomic_DNA"/>
</dbReference>
<gene>
    <name evidence="2" type="ORF">PRZ03_02580</name>
</gene>